<dbReference type="RefSeq" id="WP_163282701.1">
    <property type="nucleotide sequence ID" value="NZ_JAAGVY010000001.1"/>
</dbReference>
<evidence type="ECO:0000313" key="2">
    <source>
        <dbReference type="Proteomes" id="UP000486602"/>
    </source>
</evidence>
<dbReference type="Proteomes" id="UP000486602">
    <property type="component" value="Unassembled WGS sequence"/>
</dbReference>
<comment type="caution">
    <text evidence="1">The sequence shown here is derived from an EMBL/GenBank/DDBJ whole genome shotgun (WGS) entry which is preliminary data.</text>
</comment>
<sequence>MSLKTDIQWIKSELDFVEDPDLIEAFKRLLAYRKAKTRTMFFSTTTADLKKRAEASLQSVEKGKTRSLGSFKEEIANWKVK</sequence>
<accession>A0A7K3WK08</accession>
<name>A0A7K3WK08_9FLAO</name>
<dbReference type="AlphaFoldDB" id="A0A7K3WK08"/>
<evidence type="ECO:0000313" key="1">
    <source>
        <dbReference type="EMBL" id="NEN21980.1"/>
    </source>
</evidence>
<keyword evidence="2" id="KW-1185">Reference proteome</keyword>
<gene>
    <name evidence="1" type="ORF">G3O08_00485</name>
</gene>
<protein>
    <recommendedName>
        <fullName evidence="3">Addiction module protein</fullName>
    </recommendedName>
</protein>
<evidence type="ECO:0008006" key="3">
    <source>
        <dbReference type="Google" id="ProtNLM"/>
    </source>
</evidence>
<reference evidence="1 2" key="1">
    <citation type="submission" date="2020-02" db="EMBL/GenBank/DDBJ databases">
        <title>Out from the shadows clarifying the taxonomy of the family Cryomorphaceae and related taxa by utilizing the GTDB taxonomic framework.</title>
        <authorList>
            <person name="Bowman J.P."/>
        </authorList>
    </citation>
    <scope>NUCLEOTIDE SEQUENCE [LARGE SCALE GENOMIC DNA]</scope>
    <source>
        <strain evidence="1 2">QSSC 1-22</strain>
    </source>
</reference>
<proteinExistence type="predicted"/>
<organism evidence="1 2">
    <name type="scientific">Cryomorpha ignava</name>
    <dbReference type="NCBI Taxonomy" id="101383"/>
    <lineage>
        <taxon>Bacteria</taxon>
        <taxon>Pseudomonadati</taxon>
        <taxon>Bacteroidota</taxon>
        <taxon>Flavobacteriia</taxon>
        <taxon>Flavobacteriales</taxon>
        <taxon>Cryomorphaceae</taxon>
        <taxon>Cryomorpha</taxon>
    </lineage>
</organism>
<dbReference type="EMBL" id="JAAGVY010000001">
    <property type="protein sequence ID" value="NEN21980.1"/>
    <property type="molecule type" value="Genomic_DNA"/>
</dbReference>